<name>A0A150MUH8_9BACL</name>
<gene>
    <name evidence="1" type="ORF">B4110_0503</name>
</gene>
<proteinExistence type="predicted"/>
<comment type="caution">
    <text evidence="1">The sequence shown here is derived from an EMBL/GenBank/DDBJ whole genome shotgun (WGS) entry which is preliminary data.</text>
</comment>
<dbReference type="EMBL" id="LQYW01000084">
    <property type="protein sequence ID" value="KYD28101.1"/>
    <property type="molecule type" value="Genomic_DNA"/>
</dbReference>
<protein>
    <submittedName>
        <fullName evidence="1">Uncharacterized protein</fullName>
    </submittedName>
</protein>
<evidence type="ECO:0000313" key="2">
    <source>
        <dbReference type="Proteomes" id="UP000075324"/>
    </source>
</evidence>
<evidence type="ECO:0000313" key="1">
    <source>
        <dbReference type="EMBL" id="KYD28101.1"/>
    </source>
</evidence>
<accession>A0A150MUH8</accession>
<sequence>MEGDCLLLCRSFVDGGDKKLPSLHGVKVGEVFMEFIS</sequence>
<reference evidence="1 2" key="1">
    <citation type="submission" date="2016-01" db="EMBL/GenBank/DDBJ databases">
        <title>Draft Genome Sequences of Seven Thermophilic Sporeformers Isolated from Foods.</title>
        <authorList>
            <person name="Berendsen E.M."/>
            <person name="Wells-Bennik M.H."/>
            <person name="Krawcyk A.O."/>
            <person name="De Jong A."/>
            <person name="Holsappel S."/>
            <person name="Eijlander R.T."/>
            <person name="Kuipers O.P."/>
        </authorList>
    </citation>
    <scope>NUCLEOTIDE SEQUENCE [LARGE SCALE GENOMIC DNA]</scope>
    <source>
        <strain evidence="1 2">B4110</strain>
    </source>
</reference>
<dbReference type="AlphaFoldDB" id="A0A150MUH8"/>
<organism evidence="1 2">
    <name type="scientific">Parageobacillus toebii</name>
    <dbReference type="NCBI Taxonomy" id="153151"/>
    <lineage>
        <taxon>Bacteria</taxon>
        <taxon>Bacillati</taxon>
        <taxon>Bacillota</taxon>
        <taxon>Bacilli</taxon>
        <taxon>Bacillales</taxon>
        <taxon>Anoxybacillaceae</taxon>
        <taxon>Parageobacillus</taxon>
    </lineage>
</organism>
<dbReference type="Proteomes" id="UP000075324">
    <property type="component" value="Unassembled WGS sequence"/>
</dbReference>